<protein>
    <submittedName>
        <fullName evidence="2">Uncharacterized protein</fullName>
    </submittedName>
</protein>
<name>A0A0N1H9F4_9EURO</name>
<feature type="region of interest" description="Disordered" evidence="1">
    <location>
        <begin position="1"/>
        <end position="35"/>
    </location>
</feature>
<accession>A0A0N1H9F4</accession>
<dbReference type="EMBL" id="LFJN01000003">
    <property type="protein sequence ID" value="KPI44206.1"/>
    <property type="molecule type" value="Genomic_DNA"/>
</dbReference>
<proteinExistence type="predicted"/>
<reference evidence="2 3" key="1">
    <citation type="submission" date="2015-06" db="EMBL/GenBank/DDBJ databases">
        <title>Draft genome of the ant-associated black yeast Phialophora attae CBS 131958.</title>
        <authorList>
            <person name="Moreno L.F."/>
            <person name="Stielow B.J."/>
            <person name="de Hoog S."/>
            <person name="Vicente V.A."/>
            <person name="Weiss V.A."/>
            <person name="de Vries M."/>
            <person name="Cruz L.M."/>
            <person name="Souza E.M."/>
        </authorList>
    </citation>
    <scope>NUCLEOTIDE SEQUENCE [LARGE SCALE GENOMIC DNA]</scope>
    <source>
        <strain evidence="2 3">CBS 131958</strain>
    </source>
</reference>
<dbReference type="GeneID" id="28741035"/>
<evidence type="ECO:0000256" key="1">
    <source>
        <dbReference type="SAM" id="MobiDB-lite"/>
    </source>
</evidence>
<organism evidence="2 3">
    <name type="scientific">Cyphellophora attinorum</name>
    <dbReference type="NCBI Taxonomy" id="1664694"/>
    <lineage>
        <taxon>Eukaryota</taxon>
        <taxon>Fungi</taxon>
        <taxon>Dikarya</taxon>
        <taxon>Ascomycota</taxon>
        <taxon>Pezizomycotina</taxon>
        <taxon>Eurotiomycetes</taxon>
        <taxon>Chaetothyriomycetidae</taxon>
        <taxon>Chaetothyriales</taxon>
        <taxon>Cyphellophoraceae</taxon>
        <taxon>Cyphellophora</taxon>
    </lineage>
</organism>
<dbReference type="Proteomes" id="UP000038010">
    <property type="component" value="Unassembled WGS sequence"/>
</dbReference>
<dbReference type="AlphaFoldDB" id="A0A0N1H9F4"/>
<sequence>MASVKHDPRSPLFDPVQTKKHPPGSCNQNSSTIKHTSPSIESVFSRFSISGHSYQWSELHPSLRLFFHDPPDPTDTDNWLSRAWRKVVYDGPGDRGQAPSKVMPLGHLVVNSPHCCSDYYNASSAAIDELCGRDIPTWFSMVVEVGNPDMPVWMMRDLASVNWQLKADKNKPHGRPQEQVTLLEEDKDRAYVDKATLERYSLRPRYESRMPELAEVLSKAGGGVDSSEVDLVRLFARLSDWDFGANNPTHLDVYTRTSPRLCNPTTRQLQETKTKYRQLMGTWSAHKSED</sequence>
<dbReference type="RefSeq" id="XP_018004169.1">
    <property type="nucleotide sequence ID" value="XM_018149155.1"/>
</dbReference>
<evidence type="ECO:0000313" key="2">
    <source>
        <dbReference type="EMBL" id="KPI44206.1"/>
    </source>
</evidence>
<keyword evidence="3" id="KW-1185">Reference proteome</keyword>
<gene>
    <name evidence="2" type="ORF">AB675_8688</name>
</gene>
<comment type="caution">
    <text evidence="2">The sequence shown here is derived from an EMBL/GenBank/DDBJ whole genome shotgun (WGS) entry which is preliminary data.</text>
</comment>
<evidence type="ECO:0000313" key="3">
    <source>
        <dbReference type="Proteomes" id="UP000038010"/>
    </source>
</evidence>
<dbReference type="VEuPathDB" id="FungiDB:AB675_8688"/>
<feature type="compositionally biased region" description="Polar residues" evidence="1">
    <location>
        <begin position="25"/>
        <end position="35"/>
    </location>
</feature>